<dbReference type="InterPro" id="IPR018062">
    <property type="entry name" value="HTH_AraC-typ_CS"/>
</dbReference>
<dbReference type="InterPro" id="IPR037923">
    <property type="entry name" value="HTH-like"/>
</dbReference>
<dbReference type="SUPFAM" id="SSF46689">
    <property type="entry name" value="Homeodomain-like"/>
    <property type="match status" value="2"/>
</dbReference>
<dbReference type="RefSeq" id="WP_101648244.1">
    <property type="nucleotide sequence ID" value="NZ_PGVE01000047.1"/>
</dbReference>
<keyword evidence="3" id="KW-0804">Transcription</keyword>
<name>A0A2N5HF33_9BACI</name>
<dbReference type="PROSITE" id="PS01124">
    <property type="entry name" value="HTH_ARAC_FAMILY_2"/>
    <property type="match status" value="1"/>
</dbReference>
<dbReference type="InterPro" id="IPR003313">
    <property type="entry name" value="AraC-bd"/>
</dbReference>
<dbReference type="GO" id="GO:0043565">
    <property type="term" value="F:sequence-specific DNA binding"/>
    <property type="evidence" value="ECO:0007669"/>
    <property type="project" value="InterPro"/>
</dbReference>
<dbReference type="PANTHER" id="PTHR43280">
    <property type="entry name" value="ARAC-FAMILY TRANSCRIPTIONAL REGULATOR"/>
    <property type="match status" value="1"/>
</dbReference>
<accession>A0A2N5HF33</accession>
<reference evidence="5 6" key="1">
    <citation type="submission" date="2017-11" db="EMBL/GenBank/DDBJ databases">
        <title>Comparitive Functional Genomics of Dry Heat Resistant strains isolated from the Viking Spacecraft.</title>
        <authorList>
            <person name="Seuylemezian A."/>
            <person name="Cooper K."/>
            <person name="Vaishampayan P."/>
        </authorList>
    </citation>
    <scope>NUCLEOTIDE SEQUENCE [LARGE SCALE GENOMIC DNA]</scope>
    <source>
        <strain evidence="5 6">V32-6</strain>
    </source>
</reference>
<dbReference type="Gene3D" id="2.60.120.10">
    <property type="entry name" value="Jelly Rolls"/>
    <property type="match status" value="1"/>
</dbReference>
<dbReference type="Proteomes" id="UP000234950">
    <property type="component" value="Unassembled WGS sequence"/>
</dbReference>
<dbReference type="OrthoDB" id="149040at2"/>
<keyword evidence="1" id="KW-0805">Transcription regulation</keyword>
<organism evidence="5 6">
    <name type="scientific">Neobacillus cucumis</name>
    <dbReference type="NCBI Taxonomy" id="1740721"/>
    <lineage>
        <taxon>Bacteria</taxon>
        <taxon>Bacillati</taxon>
        <taxon>Bacillota</taxon>
        <taxon>Bacilli</taxon>
        <taxon>Bacillales</taxon>
        <taxon>Bacillaceae</taxon>
        <taxon>Neobacillus</taxon>
    </lineage>
</organism>
<evidence type="ECO:0000313" key="6">
    <source>
        <dbReference type="Proteomes" id="UP000234950"/>
    </source>
</evidence>
<dbReference type="SMART" id="SM00342">
    <property type="entry name" value="HTH_ARAC"/>
    <property type="match status" value="1"/>
</dbReference>
<proteinExistence type="predicted"/>
<dbReference type="Pfam" id="PF02311">
    <property type="entry name" value="AraC_binding"/>
    <property type="match status" value="1"/>
</dbReference>
<dbReference type="SUPFAM" id="SSF51215">
    <property type="entry name" value="Regulatory protein AraC"/>
    <property type="match status" value="1"/>
</dbReference>
<dbReference type="Gene3D" id="1.10.10.60">
    <property type="entry name" value="Homeodomain-like"/>
    <property type="match status" value="2"/>
</dbReference>
<dbReference type="InterPro" id="IPR018060">
    <property type="entry name" value="HTH_AraC"/>
</dbReference>
<dbReference type="InterPro" id="IPR014710">
    <property type="entry name" value="RmlC-like_jellyroll"/>
</dbReference>
<dbReference type="AlphaFoldDB" id="A0A2N5HF33"/>
<dbReference type="PROSITE" id="PS00041">
    <property type="entry name" value="HTH_ARAC_FAMILY_1"/>
    <property type="match status" value="1"/>
</dbReference>
<dbReference type="GO" id="GO:0003700">
    <property type="term" value="F:DNA-binding transcription factor activity"/>
    <property type="evidence" value="ECO:0007669"/>
    <property type="project" value="InterPro"/>
</dbReference>
<keyword evidence="6" id="KW-1185">Reference proteome</keyword>
<evidence type="ECO:0000256" key="1">
    <source>
        <dbReference type="ARBA" id="ARBA00023015"/>
    </source>
</evidence>
<keyword evidence="2" id="KW-0238">DNA-binding</keyword>
<dbReference type="InterPro" id="IPR009057">
    <property type="entry name" value="Homeodomain-like_sf"/>
</dbReference>
<evidence type="ECO:0000313" key="5">
    <source>
        <dbReference type="EMBL" id="PLS04141.1"/>
    </source>
</evidence>
<evidence type="ECO:0000256" key="3">
    <source>
        <dbReference type="ARBA" id="ARBA00023163"/>
    </source>
</evidence>
<dbReference type="PANTHER" id="PTHR43280:SF28">
    <property type="entry name" value="HTH-TYPE TRANSCRIPTIONAL ACTIVATOR RHAS"/>
    <property type="match status" value="1"/>
</dbReference>
<dbReference type="CDD" id="cd02208">
    <property type="entry name" value="cupin_RmlC-like"/>
    <property type="match status" value="1"/>
</dbReference>
<dbReference type="Pfam" id="PF12833">
    <property type="entry name" value="HTH_18"/>
    <property type="match status" value="1"/>
</dbReference>
<comment type="caution">
    <text evidence="5">The sequence shown here is derived from an EMBL/GenBank/DDBJ whole genome shotgun (WGS) entry which is preliminary data.</text>
</comment>
<feature type="domain" description="HTH araC/xylS-type" evidence="4">
    <location>
        <begin position="192"/>
        <end position="290"/>
    </location>
</feature>
<gene>
    <name evidence="5" type="ORF">CVD27_12530</name>
</gene>
<dbReference type="EMBL" id="PGVE01000047">
    <property type="protein sequence ID" value="PLS04141.1"/>
    <property type="molecule type" value="Genomic_DNA"/>
</dbReference>
<protein>
    <submittedName>
        <fullName evidence="5">AraC family transcriptional regulator</fullName>
    </submittedName>
</protein>
<evidence type="ECO:0000259" key="4">
    <source>
        <dbReference type="PROSITE" id="PS01124"/>
    </source>
</evidence>
<evidence type="ECO:0000256" key="2">
    <source>
        <dbReference type="ARBA" id="ARBA00023125"/>
    </source>
</evidence>
<sequence>MDLNKYLSGKTSLNDYVHRLNQNGASFQVHYWGVMPKHYDNQLHKHSFFEVCYVVEGEGTYIDDQNTFTLEENTLFLSRPEILHQIKSEKGLSLLYVAFELIEAESSESWNRIMETAKQCTEVILHNKDEMETALLWKSLLIQATKRQNEFFEEMLSNIAYSLILSILQDFVPALNKSNHKHDPEQHSVLLIQAQLYIHDNLSNSLKLTEVAKHLHISGRHLSRVFVTELGVSFSKYVQDERIKNAMILLKKSNLSLKEIAEETGFMNVQYFTRVFTSMMQISPGKFRSLFVDQNTTTYSHN</sequence>